<dbReference type="InterPro" id="IPR015813">
    <property type="entry name" value="Pyrv/PenolPyrv_kinase-like_dom"/>
</dbReference>
<proteinExistence type="predicted"/>
<feature type="transmembrane region" description="Helical" evidence="5">
    <location>
        <begin position="41"/>
        <end position="60"/>
    </location>
</feature>
<feature type="transmembrane region" description="Helical" evidence="5">
    <location>
        <begin position="155"/>
        <end position="179"/>
    </location>
</feature>
<feature type="transmembrane region" description="Helical" evidence="5">
    <location>
        <begin position="72"/>
        <end position="92"/>
    </location>
</feature>
<dbReference type="PANTHER" id="PTHR31465:SF27">
    <property type="entry name" value="DOMAIN PROTEIN, PUTATIVE (AFU_ORTHOLOGUE AFUA_3G01030)-RELATED"/>
    <property type="match status" value="1"/>
</dbReference>
<dbReference type="Pfam" id="PF04479">
    <property type="entry name" value="RTA1"/>
    <property type="match status" value="1"/>
</dbReference>
<evidence type="ECO:0000256" key="5">
    <source>
        <dbReference type="SAM" id="Phobius"/>
    </source>
</evidence>
<dbReference type="GO" id="GO:0003824">
    <property type="term" value="F:catalytic activity"/>
    <property type="evidence" value="ECO:0007669"/>
    <property type="project" value="InterPro"/>
</dbReference>
<evidence type="ECO:0000256" key="1">
    <source>
        <dbReference type="ARBA" id="ARBA00004141"/>
    </source>
</evidence>
<keyword evidence="2 5" id="KW-0812">Transmembrane</keyword>
<dbReference type="Gene3D" id="3.20.20.60">
    <property type="entry name" value="Phosphoenolpyruvate-binding domains"/>
    <property type="match status" value="1"/>
</dbReference>
<keyword evidence="7" id="KW-1185">Reference proteome</keyword>
<keyword evidence="3 5" id="KW-1133">Transmembrane helix</keyword>
<evidence type="ECO:0000313" key="6">
    <source>
        <dbReference type="EMBL" id="KAE8330608.1"/>
    </source>
</evidence>
<protein>
    <submittedName>
        <fullName evidence="6">RTA1 like protein-domain-containing protein</fullName>
    </submittedName>
</protein>
<dbReference type="InterPro" id="IPR040442">
    <property type="entry name" value="Pyrv_kinase-like_dom_sf"/>
</dbReference>
<accession>A0A5N6XCS0</accession>
<feature type="transmembrane region" description="Helical" evidence="5">
    <location>
        <begin position="16"/>
        <end position="34"/>
    </location>
</feature>
<organism evidence="6 7">
    <name type="scientific">Aspergillus sergii</name>
    <dbReference type="NCBI Taxonomy" id="1034303"/>
    <lineage>
        <taxon>Eukaryota</taxon>
        <taxon>Fungi</taxon>
        <taxon>Dikarya</taxon>
        <taxon>Ascomycota</taxon>
        <taxon>Pezizomycotina</taxon>
        <taxon>Eurotiomycetes</taxon>
        <taxon>Eurotiomycetidae</taxon>
        <taxon>Eurotiales</taxon>
        <taxon>Aspergillaceae</taxon>
        <taxon>Aspergillus</taxon>
        <taxon>Aspergillus subgen. Circumdati</taxon>
    </lineage>
</organism>
<dbReference type="AlphaFoldDB" id="A0A5N6XCS0"/>
<dbReference type="GO" id="GO:0016020">
    <property type="term" value="C:membrane"/>
    <property type="evidence" value="ECO:0007669"/>
    <property type="project" value="UniProtKB-SubCell"/>
</dbReference>
<dbReference type="EMBL" id="ML741773">
    <property type="protein sequence ID" value="KAE8330608.1"/>
    <property type="molecule type" value="Genomic_DNA"/>
</dbReference>
<name>A0A5N6XCS0_9EURO</name>
<dbReference type="SUPFAM" id="SSF51621">
    <property type="entry name" value="Phosphoenolpyruvate/pyruvate domain"/>
    <property type="match status" value="1"/>
</dbReference>
<evidence type="ECO:0000256" key="3">
    <source>
        <dbReference type="ARBA" id="ARBA00022989"/>
    </source>
</evidence>
<feature type="transmembrane region" description="Helical" evidence="5">
    <location>
        <begin position="121"/>
        <end position="149"/>
    </location>
</feature>
<keyword evidence="4 5" id="KW-0472">Membrane</keyword>
<evidence type="ECO:0000256" key="4">
    <source>
        <dbReference type="ARBA" id="ARBA00023136"/>
    </source>
</evidence>
<evidence type="ECO:0000256" key="2">
    <source>
        <dbReference type="ARBA" id="ARBA00022692"/>
    </source>
</evidence>
<reference evidence="7" key="1">
    <citation type="submission" date="2019-04" db="EMBL/GenBank/DDBJ databases">
        <title>Friends and foes A comparative genomics studyof 23 Aspergillus species from section Flavi.</title>
        <authorList>
            <consortium name="DOE Joint Genome Institute"/>
            <person name="Kjaerbolling I."/>
            <person name="Vesth T."/>
            <person name="Frisvad J.C."/>
            <person name="Nybo J.L."/>
            <person name="Theobald S."/>
            <person name="Kildgaard S."/>
            <person name="Isbrandt T."/>
            <person name="Kuo A."/>
            <person name="Sato A."/>
            <person name="Lyhne E.K."/>
            <person name="Kogle M.E."/>
            <person name="Wiebenga A."/>
            <person name="Kun R.S."/>
            <person name="Lubbers R.J."/>
            <person name="Makela M.R."/>
            <person name="Barry K."/>
            <person name="Chovatia M."/>
            <person name="Clum A."/>
            <person name="Daum C."/>
            <person name="Haridas S."/>
            <person name="He G."/>
            <person name="LaButti K."/>
            <person name="Lipzen A."/>
            <person name="Mondo S."/>
            <person name="Riley R."/>
            <person name="Salamov A."/>
            <person name="Simmons B.A."/>
            <person name="Magnuson J.K."/>
            <person name="Henrissat B."/>
            <person name="Mortensen U.H."/>
            <person name="Larsen T.O."/>
            <person name="Devries R.P."/>
            <person name="Grigoriev I.V."/>
            <person name="Machida M."/>
            <person name="Baker S.E."/>
            <person name="Andersen M.R."/>
        </authorList>
    </citation>
    <scope>NUCLEOTIDE SEQUENCE [LARGE SCALE GENOMIC DNA]</scope>
    <source>
        <strain evidence="7">CBS 130017</strain>
    </source>
</reference>
<evidence type="ECO:0000313" key="7">
    <source>
        <dbReference type="Proteomes" id="UP000325945"/>
    </source>
</evidence>
<sequence>MTSTKCALYEYTPTPALAIVAVISFSSIASVLCFRLIQAKTWYGIFFVLGAIFQLAGYTARLFSTLEVCNRVAYGVQSVFLLLGPTLIMFSVNMTQIKFAQALGFEEHCFIQIRWKIPLSLAVNIILGLLQAIGGIMTVASTSIATIATGTKITIAIYACQAIFWGVIFADNIVMIMHLRRHPTEAYKGSLPNWKMWNQLFGLSTSIIAFGRNVMRLTMAGGIAFLVENEWPCYAFDGYQMIVVLTAWVIWYLPEKLESHPFNPHDAQRCLIRYLPAVPGVDVLFIGPFDLSVNIGHPITNPEKMDPERVEAIQSIHDAAQAVGKATGIYCDNGEQAREYANKEFQMMSAMTDMVGMRKVFKQAFDAVKGDL</sequence>
<comment type="subcellular location">
    <subcellularLocation>
        <location evidence="1">Membrane</location>
        <topology evidence="1">Multi-pass membrane protein</topology>
    </subcellularLocation>
</comment>
<gene>
    <name evidence="6" type="ORF">BDV39DRAFT_202016</name>
</gene>
<dbReference type="Proteomes" id="UP000325945">
    <property type="component" value="Unassembled WGS sequence"/>
</dbReference>
<dbReference type="PANTHER" id="PTHR31465">
    <property type="entry name" value="PROTEIN RTA1-RELATED"/>
    <property type="match status" value="1"/>
</dbReference>
<dbReference type="InterPro" id="IPR007568">
    <property type="entry name" value="RTA1"/>
</dbReference>